<gene>
    <name evidence="1" type="ORF">AB8Z38_15720</name>
</gene>
<name>A0AB39XRS2_9BRAD</name>
<dbReference type="EMBL" id="CP165734">
    <property type="protein sequence ID" value="XDV60645.1"/>
    <property type="molecule type" value="Genomic_DNA"/>
</dbReference>
<reference evidence="1" key="1">
    <citation type="submission" date="2024-08" db="EMBL/GenBank/DDBJ databases">
        <authorList>
            <person name="Chaddad Z."/>
            <person name="Lamrabet M."/>
            <person name="Bouhnik O."/>
            <person name="Alami S."/>
            <person name="Wipf D."/>
            <person name="Courty P.E."/>
            <person name="Missbah El Idrissi M."/>
        </authorList>
    </citation>
    <scope>NUCLEOTIDE SEQUENCE</scope>
    <source>
        <strain evidence="1">LLZ17</strain>
    </source>
</reference>
<accession>A0AB39XRS2</accession>
<dbReference type="AlphaFoldDB" id="A0AB39XRS2"/>
<dbReference type="RefSeq" id="WP_369725996.1">
    <property type="nucleotide sequence ID" value="NZ_CP165734.1"/>
</dbReference>
<sequence length="66" mass="6784">MFAPDSASAVTAEVARACSALMIKQFPPREPGNPAAGSAKGTGRDQQLFFNKCVANGGKVDDTVGK</sequence>
<evidence type="ECO:0000313" key="1">
    <source>
        <dbReference type="EMBL" id="XDV60645.1"/>
    </source>
</evidence>
<protein>
    <submittedName>
        <fullName evidence="1">Uncharacterized protein</fullName>
    </submittedName>
</protein>
<proteinExistence type="predicted"/>
<organism evidence="1">
    <name type="scientific">Bradyrhizobium sp. LLZ17</name>
    <dbReference type="NCBI Taxonomy" id="3239388"/>
    <lineage>
        <taxon>Bacteria</taxon>
        <taxon>Pseudomonadati</taxon>
        <taxon>Pseudomonadota</taxon>
        <taxon>Alphaproteobacteria</taxon>
        <taxon>Hyphomicrobiales</taxon>
        <taxon>Nitrobacteraceae</taxon>
        <taxon>Bradyrhizobium</taxon>
    </lineage>
</organism>